<evidence type="ECO:0000256" key="10">
    <source>
        <dbReference type="SAM" id="Phobius"/>
    </source>
</evidence>
<evidence type="ECO:0000256" key="8">
    <source>
        <dbReference type="ARBA" id="ARBA00023136"/>
    </source>
</evidence>
<dbReference type="KEGG" id="zpl:ZBT109_2725"/>
<keyword evidence="5" id="KW-0762">Sugar transport</keyword>
<feature type="domain" description="Major facilitator superfamily (MFS) profile" evidence="11">
    <location>
        <begin position="26"/>
        <end position="452"/>
    </location>
</feature>
<feature type="transmembrane region" description="Helical" evidence="10">
    <location>
        <begin position="330"/>
        <end position="351"/>
    </location>
</feature>
<dbReference type="GO" id="GO:0022857">
    <property type="term" value="F:transmembrane transporter activity"/>
    <property type="evidence" value="ECO:0007669"/>
    <property type="project" value="InterPro"/>
</dbReference>
<evidence type="ECO:0000259" key="11">
    <source>
        <dbReference type="PROSITE" id="PS50850"/>
    </source>
</evidence>
<dbReference type="GO" id="GO:0005886">
    <property type="term" value="C:plasma membrane"/>
    <property type="evidence" value="ECO:0007669"/>
    <property type="project" value="UniProtKB-SubCell"/>
</dbReference>
<feature type="transmembrane region" description="Helical" evidence="10">
    <location>
        <begin position="427"/>
        <end position="448"/>
    </location>
</feature>
<keyword evidence="3 9" id="KW-0813">Transport</keyword>
<feature type="transmembrane region" description="Helical" evidence="10">
    <location>
        <begin position="357"/>
        <end position="385"/>
    </location>
</feature>
<dbReference type="RefSeq" id="WP_084261689.1">
    <property type="nucleotide sequence ID" value="NZ_AP018933.1"/>
</dbReference>
<dbReference type="NCBIfam" id="TIGR00879">
    <property type="entry name" value="SP"/>
    <property type="match status" value="1"/>
</dbReference>
<dbReference type="Pfam" id="PF00083">
    <property type="entry name" value="Sugar_tr"/>
    <property type="match status" value="1"/>
</dbReference>
<dbReference type="PROSITE" id="PS50850">
    <property type="entry name" value="MFS"/>
    <property type="match status" value="1"/>
</dbReference>
<comment type="subcellular location">
    <subcellularLocation>
        <location evidence="1">Cell membrane</location>
        <topology evidence="1">Multi-pass membrane protein</topology>
    </subcellularLocation>
</comment>
<dbReference type="PRINTS" id="PR00171">
    <property type="entry name" value="SUGRTRNSPORT"/>
</dbReference>
<feature type="transmembrane region" description="Helical" evidence="10">
    <location>
        <begin position="21"/>
        <end position="43"/>
    </location>
</feature>
<feature type="transmembrane region" description="Helical" evidence="10">
    <location>
        <begin position="264"/>
        <end position="286"/>
    </location>
</feature>
<evidence type="ECO:0000313" key="12">
    <source>
        <dbReference type="EMBL" id="BBG31450.1"/>
    </source>
</evidence>
<accession>A0A348HIJ8</accession>
<keyword evidence="7 10" id="KW-1133">Transmembrane helix</keyword>
<dbReference type="InterPro" id="IPR005828">
    <property type="entry name" value="MFS_sugar_transport-like"/>
</dbReference>
<dbReference type="PROSITE" id="PS00217">
    <property type="entry name" value="SUGAR_TRANSPORT_2"/>
    <property type="match status" value="1"/>
</dbReference>
<evidence type="ECO:0000256" key="6">
    <source>
        <dbReference type="ARBA" id="ARBA00022692"/>
    </source>
</evidence>
<keyword evidence="8 10" id="KW-0472">Membrane</keyword>
<feature type="transmembrane region" description="Helical" evidence="10">
    <location>
        <begin position="119"/>
        <end position="138"/>
    </location>
</feature>
<name>A0A348HIJ8_9GAMM</name>
<dbReference type="STRING" id="1123510.GCA_000620025_00075"/>
<feature type="transmembrane region" description="Helical" evidence="10">
    <location>
        <begin position="93"/>
        <end position="113"/>
    </location>
</feature>
<comment type="similarity">
    <text evidence="2 9">Belongs to the major facilitator superfamily. Sugar transporter (TC 2.A.1.1) family.</text>
</comment>
<dbReference type="Proteomes" id="UP000267342">
    <property type="component" value="Chromosome"/>
</dbReference>
<evidence type="ECO:0000256" key="5">
    <source>
        <dbReference type="ARBA" id="ARBA00022597"/>
    </source>
</evidence>
<protein>
    <submittedName>
        <fullName evidence="12">Permeases of the major facilitator</fullName>
    </submittedName>
</protein>
<dbReference type="FunFam" id="1.20.1250.20:FF:000218">
    <property type="entry name" value="facilitated trehalose transporter Tret1"/>
    <property type="match status" value="1"/>
</dbReference>
<evidence type="ECO:0000256" key="2">
    <source>
        <dbReference type="ARBA" id="ARBA00010992"/>
    </source>
</evidence>
<evidence type="ECO:0000256" key="1">
    <source>
        <dbReference type="ARBA" id="ARBA00004651"/>
    </source>
</evidence>
<feature type="transmembrane region" description="Helical" evidence="10">
    <location>
        <begin position="63"/>
        <end position="81"/>
    </location>
</feature>
<evidence type="ECO:0000256" key="9">
    <source>
        <dbReference type="RuleBase" id="RU003346"/>
    </source>
</evidence>
<reference evidence="12 13" key="1">
    <citation type="submission" date="2018-09" db="EMBL/GenBank/DDBJ databases">
        <title>Zymobacter palmae IAM14233 (=T109) whole genome analysis.</title>
        <authorList>
            <person name="Yanase H."/>
        </authorList>
    </citation>
    <scope>NUCLEOTIDE SEQUENCE [LARGE SCALE GENOMIC DNA]</scope>
    <source>
        <strain evidence="12 13">IAM14233</strain>
    </source>
</reference>
<dbReference type="CDD" id="cd17315">
    <property type="entry name" value="MFS_GLUT_like"/>
    <property type="match status" value="1"/>
</dbReference>
<dbReference type="InterPro" id="IPR036259">
    <property type="entry name" value="MFS_trans_sf"/>
</dbReference>
<gene>
    <name evidence="12" type="ORF">ZBT109_2725</name>
</gene>
<dbReference type="EMBL" id="AP018933">
    <property type="protein sequence ID" value="BBG31450.1"/>
    <property type="molecule type" value="Genomic_DNA"/>
</dbReference>
<keyword evidence="13" id="KW-1185">Reference proteome</keyword>
<feature type="transmembrane region" description="Helical" evidence="10">
    <location>
        <begin position="397"/>
        <end position="421"/>
    </location>
</feature>
<dbReference type="InterPro" id="IPR050814">
    <property type="entry name" value="Myo-inositol_Transporter"/>
</dbReference>
<dbReference type="OrthoDB" id="5368493at2"/>
<sequence length="474" mass="50305">MSINAEHTAIPQGTEKPHIPLLVWLSCITAAAGGLLFGLHAGIMTGAIKFIHEEFHPTTVQEGWVIGAMLAGATIGTLSASTISNALGRKRPILLGGLLFFIGALLACMANSIEMLIVARVLLGLAIGIVSFVVPLYLSEVAPQHIRGTVIACFQLMITIGILVAYLINLAFSSAGNWAAMLGVTMIPAALMVIGVLFLAESPRWMASRGAMDAAEATLKRLTGSDAAAAREMSGIRTALERQSGPKVKGGAFFLRNGNFRRSVLLGILIQAMQQFAGINIVIYYAPKIFEMANFHGTTAQLWSTVAVGVVNLLATIVAVAFADRWGRKPILYAGFAIMAISMAVLGAILYVTAFNFALQIIAVLAVLVFIVGFAMSIGPLAWALCAEIQPTQGRDFGLGCSTIANWISNMVIAAYFLVVLDALGGPLTFALLAAANAVFFVLTFLLIPETKGVQLEEIEGNLMKGMPLRRLGR</sequence>
<proteinExistence type="inferred from homology"/>
<feature type="transmembrane region" description="Helical" evidence="10">
    <location>
        <begin position="150"/>
        <end position="172"/>
    </location>
</feature>
<dbReference type="InterPro" id="IPR003663">
    <property type="entry name" value="Sugar/inositol_transpt"/>
</dbReference>
<evidence type="ECO:0000256" key="7">
    <source>
        <dbReference type="ARBA" id="ARBA00022989"/>
    </source>
</evidence>
<dbReference type="AlphaFoldDB" id="A0A348HIJ8"/>
<feature type="transmembrane region" description="Helical" evidence="10">
    <location>
        <begin position="302"/>
        <end position="323"/>
    </location>
</feature>
<keyword evidence="6 10" id="KW-0812">Transmembrane</keyword>
<feature type="transmembrane region" description="Helical" evidence="10">
    <location>
        <begin position="178"/>
        <end position="200"/>
    </location>
</feature>
<organism evidence="12 13">
    <name type="scientific">Zymobacter palmae</name>
    <dbReference type="NCBI Taxonomy" id="33074"/>
    <lineage>
        <taxon>Bacteria</taxon>
        <taxon>Pseudomonadati</taxon>
        <taxon>Pseudomonadota</taxon>
        <taxon>Gammaproteobacteria</taxon>
        <taxon>Oceanospirillales</taxon>
        <taxon>Halomonadaceae</taxon>
        <taxon>Zymobacter group</taxon>
        <taxon>Zymobacter</taxon>
    </lineage>
</organism>
<keyword evidence="4" id="KW-1003">Cell membrane</keyword>
<dbReference type="PANTHER" id="PTHR48020">
    <property type="entry name" value="PROTON MYO-INOSITOL COTRANSPORTER"/>
    <property type="match status" value="1"/>
</dbReference>
<dbReference type="Gene3D" id="1.20.1250.20">
    <property type="entry name" value="MFS general substrate transporter like domains"/>
    <property type="match status" value="1"/>
</dbReference>
<evidence type="ECO:0000256" key="4">
    <source>
        <dbReference type="ARBA" id="ARBA00022475"/>
    </source>
</evidence>
<evidence type="ECO:0000313" key="13">
    <source>
        <dbReference type="Proteomes" id="UP000267342"/>
    </source>
</evidence>
<dbReference type="SUPFAM" id="SSF103473">
    <property type="entry name" value="MFS general substrate transporter"/>
    <property type="match status" value="1"/>
</dbReference>
<dbReference type="PANTHER" id="PTHR48020:SF12">
    <property type="entry name" value="PROTON MYO-INOSITOL COTRANSPORTER"/>
    <property type="match status" value="1"/>
</dbReference>
<dbReference type="PROSITE" id="PS00216">
    <property type="entry name" value="SUGAR_TRANSPORT_1"/>
    <property type="match status" value="1"/>
</dbReference>
<dbReference type="InterPro" id="IPR005829">
    <property type="entry name" value="Sugar_transporter_CS"/>
</dbReference>
<evidence type="ECO:0000256" key="3">
    <source>
        <dbReference type="ARBA" id="ARBA00022448"/>
    </source>
</evidence>
<dbReference type="InterPro" id="IPR020846">
    <property type="entry name" value="MFS_dom"/>
</dbReference>